<evidence type="ECO:0000256" key="8">
    <source>
        <dbReference type="HAMAP-Rule" id="MF_01105"/>
    </source>
</evidence>
<dbReference type="InterPro" id="IPR033719">
    <property type="entry name" value="NAGS_kin"/>
</dbReference>
<dbReference type="Pfam" id="PF00696">
    <property type="entry name" value="AA_kinase"/>
    <property type="match status" value="1"/>
</dbReference>
<comment type="miscellaneous">
    <text evidence="8">In bacteria which possess the bifunctional enzyme ornithine acetyltransferase/N-acetylglutamate synthase (ArgJ), ArgA fulfills an anaplerotic role.</text>
</comment>
<dbReference type="InterPro" id="IPR016181">
    <property type="entry name" value="Acyl_CoA_acyltransferase"/>
</dbReference>
<organism evidence="10 11">
    <name type="scientific">Neisseria canis</name>
    <dbReference type="NCBI Taxonomy" id="493"/>
    <lineage>
        <taxon>Bacteria</taxon>
        <taxon>Pseudomonadati</taxon>
        <taxon>Pseudomonadota</taxon>
        <taxon>Betaproteobacteria</taxon>
        <taxon>Neisseriales</taxon>
        <taxon>Neisseriaceae</taxon>
        <taxon>Neisseria</taxon>
    </lineage>
</organism>
<feature type="domain" description="N-acetyltransferase" evidence="9">
    <location>
        <begin position="289"/>
        <end position="437"/>
    </location>
</feature>
<dbReference type="HAMAP" id="MF_01105">
    <property type="entry name" value="N_acetyl_glu_synth"/>
    <property type="match status" value="1"/>
</dbReference>
<dbReference type="GO" id="GO:0004042">
    <property type="term" value="F:L-glutamate N-acetyltransferase activity"/>
    <property type="evidence" value="ECO:0007669"/>
    <property type="project" value="UniProtKB-UniRule"/>
</dbReference>
<keyword evidence="4 8" id="KW-0028">Amino-acid biosynthesis</keyword>
<dbReference type="CDD" id="cd04237">
    <property type="entry name" value="AAK_NAGS-ABP"/>
    <property type="match status" value="1"/>
</dbReference>
<dbReference type="InterPro" id="IPR036393">
    <property type="entry name" value="AceGlu_kinase-like_sf"/>
</dbReference>
<gene>
    <name evidence="8 10" type="primary">argA</name>
    <name evidence="10" type="ORF">NCTC10296_02332</name>
</gene>
<evidence type="ECO:0000256" key="5">
    <source>
        <dbReference type="ARBA" id="ARBA00022679"/>
    </source>
</evidence>
<comment type="pathway">
    <text evidence="1 8">Amino-acid biosynthesis; L-arginine biosynthesis; N(2)-acetyl-L-ornithine from L-glutamate: step 1/4.</text>
</comment>
<evidence type="ECO:0000313" key="11">
    <source>
        <dbReference type="Proteomes" id="UP000279284"/>
    </source>
</evidence>
<accession>A0A448DBA1</accession>
<evidence type="ECO:0000256" key="1">
    <source>
        <dbReference type="ARBA" id="ARBA00004925"/>
    </source>
</evidence>
<dbReference type="OrthoDB" id="9802238at2"/>
<reference evidence="10 11" key="1">
    <citation type="submission" date="2018-12" db="EMBL/GenBank/DDBJ databases">
        <authorList>
            <consortium name="Pathogen Informatics"/>
        </authorList>
    </citation>
    <scope>NUCLEOTIDE SEQUENCE [LARGE SCALE GENOMIC DNA]</scope>
    <source>
        <strain evidence="10 11">NCTC10296</strain>
    </source>
</reference>
<dbReference type="SUPFAM" id="SSF55729">
    <property type="entry name" value="Acyl-CoA N-acyltransferases (Nat)"/>
    <property type="match status" value="1"/>
</dbReference>
<comment type="catalytic activity">
    <reaction evidence="7 8">
        <text>L-glutamate + acetyl-CoA = N-acetyl-L-glutamate + CoA + H(+)</text>
        <dbReference type="Rhea" id="RHEA:24292"/>
        <dbReference type="ChEBI" id="CHEBI:15378"/>
        <dbReference type="ChEBI" id="CHEBI:29985"/>
        <dbReference type="ChEBI" id="CHEBI:44337"/>
        <dbReference type="ChEBI" id="CHEBI:57287"/>
        <dbReference type="ChEBI" id="CHEBI:57288"/>
        <dbReference type="EC" id="2.3.1.1"/>
    </reaction>
</comment>
<comment type="similarity">
    <text evidence="2 8">Belongs to the acetyltransferase family. ArgA subfamily.</text>
</comment>
<dbReference type="Pfam" id="PF13508">
    <property type="entry name" value="Acetyltransf_7"/>
    <property type="match status" value="1"/>
</dbReference>
<dbReference type="SUPFAM" id="SSF53633">
    <property type="entry name" value="Carbamate kinase-like"/>
    <property type="match status" value="1"/>
</dbReference>
<dbReference type="AlphaFoldDB" id="A0A448DBA1"/>
<dbReference type="NCBIfam" id="TIGR01890">
    <property type="entry name" value="N-Ac-Glu-synth"/>
    <property type="match status" value="1"/>
</dbReference>
<keyword evidence="5 8" id="KW-0808">Transferase</keyword>
<evidence type="ECO:0000256" key="6">
    <source>
        <dbReference type="ARBA" id="ARBA00023315"/>
    </source>
</evidence>
<name>A0A448DBA1_9NEIS</name>
<dbReference type="InterPro" id="IPR001048">
    <property type="entry name" value="Asp/Glu/Uridylate_kinase"/>
</dbReference>
<dbReference type="CDD" id="cd04301">
    <property type="entry name" value="NAT_SF"/>
    <property type="match status" value="1"/>
</dbReference>
<comment type="subcellular location">
    <subcellularLocation>
        <location evidence="8">Cytoplasm</location>
    </subcellularLocation>
</comment>
<dbReference type="PANTHER" id="PTHR30602:SF12">
    <property type="entry name" value="AMINO-ACID ACETYLTRANSFERASE NAGS1, CHLOROPLASTIC-RELATED"/>
    <property type="match status" value="1"/>
</dbReference>
<keyword evidence="8" id="KW-0963">Cytoplasm</keyword>
<dbReference type="InterPro" id="IPR000182">
    <property type="entry name" value="GNAT_dom"/>
</dbReference>
<dbReference type="PROSITE" id="PS51186">
    <property type="entry name" value="GNAT"/>
    <property type="match status" value="1"/>
</dbReference>
<keyword evidence="6 8" id="KW-0012">Acyltransferase</keyword>
<keyword evidence="11" id="KW-1185">Reference proteome</keyword>
<dbReference type="KEGG" id="nci:NCTC10296_02332"/>
<sequence length="446" mass="48609">MTTPAFVCDFREAAPYIDYLRGKTLVIGIASNMLEGRVLQSLAADINLLASLGVKLVLVHGSRRQISALDQAAGVSPEYHDGRRITDEATLERAKQACGIVRFDIEAALSVGITHSLQRGKRLRIASGNFVSARPYGIINGIDMGYTGRVRKIDTEAVRQQLDNGAVVLISPLGASLSGKTYNLSMADIAEAAAIALSAEKLIFITEPEGILDENGRLLTNLSSQEAQVLIKQNKIRTDQCRLLKSSVNAVENQVERTHILSGLEDGSLISELFTREGTGTSIAQAPFINIRPATGSDIADLISLIRPLEEQGILIKRSREYLEHHINEFSVLEHDRQIYGCVALKLYSGHLTAELACLAVSPEVRDGGYGKLLLEHVINQSKAAGMARLIALSTHTGDWFTERGFSVVQPADLPPARREEYEAGGRKSNIYSLNLKAPERESMPV</sequence>
<dbReference type="UniPathway" id="UPA00068">
    <property type="reaction ID" value="UER00106"/>
</dbReference>
<protein>
    <recommendedName>
        <fullName evidence="8">Amino-acid acetyltransferase</fullName>
        <ecNumber evidence="8">2.3.1.1</ecNumber>
    </recommendedName>
    <alternativeName>
        <fullName evidence="8">N-acetylglutamate synthase</fullName>
        <shortName evidence="8">AGS</shortName>
        <shortName evidence="8">NAGS</shortName>
    </alternativeName>
</protein>
<dbReference type="RefSeq" id="WP_085416246.1">
    <property type="nucleotide sequence ID" value="NZ_CAUJPY010000020.1"/>
</dbReference>
<evidence type="ECO:0000256" key="4">
    <source>
        <dbReference type="ARBA" id="ARBA00022605"/>
    </source>
</evidence>
<evidence type="ECO:0000256" key="3">
    <source>
        <dbReference type="ARBA" id="ARBA00022571"/>
    </source>
</evidence>
<dbReference type="Gene3D" id="3.40.1160.10">
    <property type="entry name" value="Acetylglutamate kinase-like"/>
    <property type="match status" value="1"/>
</dbReference>
<proteinExistence type="inferred from homology"/>
<dbReference type="NCBIfam" id="NF003641">
    <property type="entry name" value="PRK05279.1"/>
    <property type="match status" value="1"/>
</dbReference>
<dbReference type="PANTHER" id="PTHR30602">
    <property type="entry name" value="AMINO-ACID ACETYLTRANSFERASE"/>
    <property type="match status" value="1"/>
</dbReference>
<dbReference type="GO" id="GO:0005737">
    <property type="term" value="C:cytoplasm"/>
    <property type="evidence" value="ECO:0007669"/>
    <property type="project" value="UniProtKB-SubCell"/>
</dbReference>
<dbReference type="PIRSF" id="PIRSF000423">
    <property type="entry name" value="ArgA"/>
    <property type="match status" value="1"/>
</dbReference>
<dbReference type="EC" id="2.3.1.1" evidence="8"/>
<evidence type="ECO:0000313" key="10">
    <source>
        <dbReference type="EMBL" id="VEF03467.1"/>
    </source>
</evidence>
<dbReference type="InterPro" id="IPR010167">
    <property type="entry name" value="NH2A_AcTrfase"/>
</dbReference>
<evidence type="ECO:0000259" key="9">
    <source>
        <dbReference type="PROSITE" id="PS51186"/>
    </source>
</evidence>
<dbReference type="Gene3D" id="3.40.630.30">
    <property type="match status" value="1"/>
</dbReference>
<keyword evidence="3 8" id="KW-0055">Arginine biosynthesis</keyword>
<dbReference type="Proteomes" id="UP000279284">
    <property type="component" value="Chromosome"/>
</dbReference>
<dbReference type="EMBL" id="LR134313">
    <property type="protein sequence ID" value="VEF03467.1"/>
    <property type="molecule type" value="Genomic_DNA"/>
</dbReference>
<evidence type="ECO:0000256" key="7">
    <source>
        <dbReference type="ARBA" id="ARBA00048372"/>
    </source>
</evidence>
<evidence type="ECO:0000256" key="2">
    <source>
        <dbReference type="ARBA" id="ARBA00009145"/>
    </source>
</evidence>
<dbReference type="GO" id="GO:0006526">
    <property type="term" value="P:L-arginine biosynthetic process"/>
    <property type="evidence" value="ECO:0007669"/>
    <property type="project" value="UniProtKB-UniRule"/>
</dbReference>
<dbReference type="STRING" id="493.BWD07_04780"/>